<feature type="region of interest" description="Disordered" evidence="1">
    <location>
        <begin position="259"/>
        <end position="296"/>
    </location>
</feature>
<feature type="transmembrane region" description="Helical" evidence="2">
    <location>
        <begin position="171"/>
        <end position="195"/>
    </location>
</feature>
<dbReference type="HOGENOM" id="CLU_033739_0_0_1"/>
<keyword evidence="4" id="KW-1185">Reference proteome</keyword>
<proteinExistence type="predicted"/>
<keyword evidence="2" id="KW-0472">Membrane</keyword>
<dbReference type="AlphaFoldDB" id="A0A0C9Z568"/>
<feature type="transmembrane region" description="Helical" evidence="2">
    <location>
        <begin position="226"/>
        <end position="251"/>
    </location>
</feature>
<gene>
    <name evidence="3" type="ORF">PISMIDRAFT_223315</name>
</gene>
<reference evidence="3 4" key="1">
    <citation type="submission" date="2014-04" db="EMBL/GenBank/DDBJ databases">
        <authorList>
            <consortium name="DOE Joint Genome Institute"/>
            <person name="Kuo A."/>
            <person name="Kohler A."/>
            <person name="Costa M.D."/>
            <person name="Nagy L.G."/>
            <person name="Floudas D."/>
            <person name="Copeland A."/>
            <person name="Barry K.W."/>
            <person name="Cichocki N."/>
            <person name="Veneault-Fourrey C."/>
            <person name="LaButti K."/>
            <person name="Lindquist E.A."/>
            <person name="Lipzen A."/>
            <person name="Lundell T."/>
            <person name="Morin E."/>
            <person name="Murat C."/>
            <person name="Sun H."/>
            <person name="Tunlid A."/>
            <person name="Henrissat B."/>
            <person name="Grigoriev I.V."/>
            <person name="Hibbett D.S."/>
            <person name="Martin F."/>
            <person name="Nordberg H.P."/>
            <person name="Cantor M.N."/>
            <person name="Hua S.X."/>
        </authorList>
    </citation>
    <scope>NUCLEOTIDE SEQUENCE [LARGE SCALE GENOMIC DNA]</scope>
    <source>
        <strain evidence="3 4">441</strain>
    </source>
</reference>
<feature type="transmembrane region" description="Helical" evidence="2">
    <location>
        <begin position="132"/>
        <end position="150"/>
    </location>
</feature>
<evidence type="ECO:0000313" key="4">
    <source>
        <dbReference type="Proteomes" id="UP000054018"/>
    </source>
</evidence>
<dbReference type="OrthoDB" id="3222669at2759"/>
<feature type="compositionally biased region" description="Basic and acidic residues" evidence="1">
    <location>
        <begin position="452"/>
        <end position="469"/>
    </location>
</feature>
<evidence type="ECO:0000256" key="1">
    <source>
        <dbReference type="SAM" id="MobiDB-lite"/>
    </source>
</evidence>
<sequence length="712" mass="76774">MTPFHSLLTNDEEHHHQPLRSSEPLFFPVSDPLTSPIGTPFNSAFQDSIACHPTRPDVQRVPWDPGLNLSNDPITTAEYNSLDDCEIKAKRRRQRLRSATVVFEFLFGFWGVYTTIRYFLAFSAASDHTQRIFALALGTASAVAVAANIFSITSPLLHDHLHVPSWNRVRFLLRACYLLLLLSASTTNLVLVAAWHPNDRCKWDIDLSWYTSTLNTPSTRCHPTSFTVWIIAATIRQLVTSIMAVSFIYIAHAPHLASNQSHSPAQRKRRPYRTGFSFSDPKDASPTDTTAPSSSTLSTFTHVITSSLIRPSQKQLGRSNSTLVRSNSSGTIVPFPSHTASVPASPSKGISLNSNAVPPSWPANSGASCNADVKTNISDYPSWMIAEDNVNFKMEAAYQQPQEGTPTKSRILRRTSHLWHSQDRLTSHAGKSTLERTSDPIHFGSMSAGEVAHADSVHGHDSDVDRESDQSTTESEVLSHIYGQSYLYPPAVLHNPPSSPSDGNTHDEGSSSPRSDMSAGEDDEYIPMMGGYVRRMSTIESLGSREVSTLAGTTSFSMRGSLSTAGSICPSMMMGSMSSSSSMGAVQACGRPPPSALHFSSLRLGQPSPSLAGLSLSIPPSLAPSGSGTGTSRSTIYLSVSSGSVDGSAGIETTVGSGTKMRVSERGELLVPERPPASGASSPTSCGRHYWTASSDQSALSNQNSSLMTAEY</sequence>
<keyword evidence="2" id="KW-0812">Transmembrane</keyword>
<keyword evidence="2" id="KW-1133">Transmembrane helix</keyword>
<organism evidence="3 4">
    <name type="scientific">Pisolithus microcarpus 441</name>
    <dbReference type="NCBI Taxonomy" id="765257"/>
    <lineage>
        <taxon>Eukaryota</taxon>
        <taxon>Fungi</taxon>
        <taxon>Dikarya</taxon>
        <taxon>Basidiomycota</taxon>
        <taxon>Agaricomycotina</taxon>
        <taxon>Agaricomycetes</taxon>
        <taxon>Agaricomycetidae</taxon>
        <taxon>Boletales</taxon>
        <taxon>Sclerodermatineae</taxon>
        <taxon>Pisolithaceae</taxon>
        <taxon>Pisolithus</taxon>
    </lineage>
</organism>
<evidence type="ECO:0000313" key="3">
    <source>
        <dbReference type="EMBL" id="KIK17582.1"/>
    </source>
</evidence>
<feature type="compositionally biased region" description="Low complexity" evidence="1">
    <location>
        <begin position="286"/>
        <end position="296"/>
    </location>
</feature>
<feature type="region of interest" description="Disordered" evidence="1">
    <location>
        <begin position="417"/>
        <end position="476"/>
    </location>
</feature>
<feature type="region of interest" description="Disordered" evidence="1">
    <location>
        <begin position="667"/>
        <end position="712"/>
    </location>
</feature>
<accession>A0A0C9Z568</accession>
<dbReference type="EMBL" id="KN833824">
    <property type="protein sequence ID" value="KIK17582.1"/>
    <property type="molecule type" value="Genomic_DNA"/>
</dbReference>
<reference evidence="4" key="2">
    <citation type="submission" date="2015-01" db="EMBL/GenBank/DDBJ databases">
        <title>Evolutionary Origins and Diversification of the Mycorrhizal Mutualists.</title>
        <authorList>
            <consortium name="DOE Joint Genome Institute"/>
            <consortium name="Mycorrhizal Genomics Consortium"/>
            <person name="Kohler A."/>
            <person name="Kuo A."/>
            <person name="Nagy L.G."/>
            <person name="Floudas D."/>
            <person name="Copeland A."/>
            <person name="Barry K.W."/>
            <person name="Cichocki N."/>
            <person name="Veneault-Fourrey C."/>
            <person name="LaButti K."/>
            <person name="Lindquist E.A."/>
            <person name="Lipzen A."/>
            <person name="Lundell T."/>
            <person name="Morin E."/>
            <person name="Murat C."/>
            <person name="Riley R."/>
            <person name="Ohm R."/>
            <person name="Sun H."/>
            <person name="Tunlid A."/>
            <person name="Henrissat B."/>
            <person name="Grigoriev I.V."/>
            <person name="Hibbett D.S."/>
            <person name="Martin F."/>
        </authorList>
    </citation>
    <scope>NUCLEOTIDE SEQUENCE [LARGE SCALE GENOMIC DNA]</scope>
    <source>
        <strain evidence="4">441</strain>
    </source>
</reference>
<dbReference type="Proteomes" id="UP000054018">
    <property type="component" value="Unassembled WGS sequence"/>
</dbReference>
<feature type="transmembrane region" description="Helical" evidence="2">
    <location>
        <begin position="98"/>
        <end position="120"/>
    </location>
</feature>
<evidence type="ECO:0000256" key="2">
    <source>
        <dbReference type="SAM" id="Phobius"/>
    </source>
</evidence>
<protein>
    <submittedName>
        <fullName evidence="3">Uncharacterized protein</fullName>
    </submittedName>
</protein>
<feature type="compositionally biased region" description="Polar residues" evidence="1">
    <location>
        <begin position="692"/>
        <end position="712"/>
    </location>
</feature>
<dbReference type="STRING" id="765257.A0A0C9Z568"/>
<feature type="region of interest" description="Disordered" evidence="1">
    <location>
        <begin position="1"/>
        <end position="23"/>
    </location>
</feature>
<feature type="region of interest" description="Disordered" evidence="1">
    <location>
        <begin position="489"/>
        <end position="524"/>
    </location>
</feature>
<name>A0A0C9Z568_9AGAM</name>